<dbReference type="InterPro" id="IPR005877">
    <property type="entry name" value="YSIRK_signal_dom"/>
</dbReference>
<sequence length="122" mass="13844">MYSRVKRNQMNKVNKYSIRKSSFGAVSVAVAALMVFGTYSNVSADEQKVDSHRTEKEEQKVSEKPEETKQEKSEEKIAELPSTLQAPVLEKEELDINALLKKEAESKVAAETKISELKRIHF</sequence>
<dbReference type="PATRIC" id="fig|1239792.3.peg.1868"/>
<comment type="caution">
    <text evidence="4">The sequence shown here is derived from an EMBL/GenBank/DDBJ whole genome shotgun (WGS) entry which is preliminary data.</text>
</comment>
<dbReference type="AlphaFoldDB" id="R0N658"/>
<evidence type="ECO:0000259" key="3">
    <source>
        <dbReference type="Pfam" id="PF04650"/>
    </source>
</evidence>
<evidence type="ECO:0000313" key="4">
    <source>
        <dbReference type="EMBL" id="EOB20658.1"/>
    </source>
</evidence>
<dbReference type="Pfam" id="PF04650">
    <property type="entry name" value="YSIRK_signal"/>
    <property type="match status" value="1"/>
</dbReference>
<dbReference type="NCBIfam" id="TIGR01168">
    <property type="entry name" value="YSIRK_signal"/>
    <property type="match status" value="1"/>
</dbReference>
<proteinExistence type="predicted"/>
<gene>
    <name evidence="4" type="ORF">D064_09619</name>
</gene>
<reference evidence="4 5" key="1">
    <citation type="submission" date="2013-04" db="EMBL/GenBank/DDBJ databases">
        <authorList>
            <person name="Ikryannikova L.N."/>
            <person name="Ilina E.N."/>
            <person name="Kostryukova E.S."/>
            <person name="Semashko T.A."/>
            <person name="Karpova I.Y.U."/>
            <person name="Larin A.K."/>
            <person name="Ischenko D.S."/>
            <person name="Alekseev D.G."/>
            <person name="Klimova E.A."/>
            <person name="Filimonova A.V."/>
            <person name="Savinova T.A."/>
            <person name="Filimonova O.Y.U."/>
            <person name="Dubovickaya V.A."/>
            <person name="Sidorenko S.V."/>
            <person name="Govorun V.M."/>
        </authorList>
    </citation>
    <scope>NUCLEOTIDE SEQUENCE [LARGE SCALE GENOMIC DNA]</scope>
    <source>
        <strain evidence="4 5">11/5</strain>
    </source>
</reference>
<feature type="region of interest" description="Disordered" evidence="2">
    <location>
        <begin position="44"/>
        <end position="82"/>
    </location>
</feature>
<name>R0N658_STRMT</name>
<evidence type="ECO:0000313" key="5">
    <source>
        <dbReference type="Proteomes" id="UP000013365"/>
    </source>
</evidence>
<accession>R0N658</accession>
<feature type="compositionally biased region" description="Basic and acidic residues" evidence="2">
    <location>
        <begin position="45"/>
        <end position="78"/>
    </location>
</feature>
<feature type="domain" description="YSIRK Gram-positive signal peptide" evidence="3">
    <location>
        <begin position="11"/>
        <end position="36"/>
    </location>
</feature>
<evidence type="ECO:0000256" key="1">
    <source>
        <dbReference type="ARBA" id="ARBA00022729"/>
    </source>
</evidence>
<organism evidence="4 5">
    <name type="scientific">Streptococcus mitis 11/5</name>
    <dbReference type="NCBI Taxonomy" id="1239792"/>
    <lineage>
        <taxon>Bacteria</taxon>
        <taxon>Bacillati</taxon>
        <taxon>Bacillota</taxon>
        <taxon>Bacilli</taxon>
        <taxon>Lactobacillales</taxon>
        <taxon>Streptococcaceae</taxon>
        <taxon>Streptococcus</taxon>
        <taxon>Streptococcus mitis group</taxon>
    </lineage>
</organism>
<keyword evidence="1" id="KW-0732">Signal</keyword>
<dbReference type="Proteomes" id="UP000013365">
    <property type="component" value="Unassembled WGS sequence"/>
</dbReference>
<dbReference type="EMBL" id="AQTT01000040">
    <property type="protein sequence ID" value="EOB20658.1"/>
    <property type="molecule type" value="Genomic_DNA"/>
</dbReference>
<evidence type="ECO:0000256" key="2">
    <source>
        <dbReference type="SAM" id="MobiDB-lite"/>
    </source>
</evidence>
<protein>
    <submittedName>
        <fullName evidence="4">Putative cell wall/surface protein</fullName>
    </submittedName>
</protein>